<feature type="transmembrane region" description="Helical" evidence="6">
    <location>
        <begin position="347"/>
        <end position="370"/>
    </location>
</feature>
<reference evidence="8 9" key="1">
    <citation type="submission" date="2018-02" db="EMBL/GenBank/DDBJ databases">
        <title>Sphingobacterium KA21.</title>
        <authorList>
            <person name="Vasarhelyi B.M."/>
            <person name="Deshmukh S."/>
            <person name="Balint B."/>
            <person name="Kukolya J."/>
        </authorList>
    </citation>
    <scope>NUCLEOTIDE SEQUENCE [LARGE SCALE GENOMIC DNA]</scope>
    <source>
        <strain evidence="8 9">Ka21</strain>
    </source>
</reference>
<dbReference type="SUPFAM" id="SSF48452">
    <property type="entry name" value="TPR-like"/>
    <property type="match status" value="1"/>
</dbReference>
<comment type="subcellular location">
    <subcellularLocation>
        <location evidence="1">Membrane</location>
        <topology evidence="1">Multi-pass membrane protein</topology>
    </subcellularLocation>
</comment>
<sequence length="640" mass="73502">MKQSPNITVINYLCFLPFIALFGIVFILDDWETGTGIGKTIGFYVLMGLIPLSTALSYWNNRQSMKYHVVDLLIPLVVFFGLLFSYMNHLAVNNKMVTVVLLVVLYFCFRVFLVQRQTNLYVLLIAVMLTGFGEAIWGLLQLYGYTNSQHHLFKSTGSFFNPGPYAGYLAVIWPVALFYLLRDWWVWNVAYNRKLIYYRLRWGVALIALGCMLLVLPATMSRAAWIAAGASSAVVLGLYFLKIRHRSYFKESKRWSKAKWASLSLVAAMLLSILGTGLYHFKKDSADGRVLIWNVSMDMLERNWIGHGVGYFAGSYGKAQELYFSEGRGSEWEKSVAGEPEYAFNEFIQIAVELGVLSLILLLFAVLYAIRTGVRNRRFAPVGGLVALLIFAAFSYPFSLIPFLVLLIFLLAACVSAPYEFTYYNDVKYLYLFDFDVRQRWNAYSIIGLLVTSSILVGWSLATRYPVYMAHKKWGQTQVYYHAGGYDKAVEQYEGLFSYLMDQPNYLFEYGQMLFKIHRYDDSMQALLYGSEISADPMFHILMGKVLQAQKRFLNAETRYQHAAQCTPHRLYPYYLLAKLYDEMGEGEKAYKMALFVIDKPVKIDSPAVQEMRAEMKKHVQKGPPEKKEPRRVKVEIINE</sequence>
<evidence type="ECO:0000256" key="1">
    <source>
        <dbReference type="ARBA" id="ARBA00004141"/>
    </source>
</evidence>
<keyword evidence="4 6" id="KW-0472">Membrane</keyword>
<organism evidence="8 9">
    <name type="scientific">Sphingobacterium pedocola</name>
    <dbReference type="NCBI Taxonomy" id="2082722"/>
    <lineage>
        <taxon>Bacteria</taxon>
        <taxon>Pseudomonadati</taxon>
        <taxon>Bacteroidota</taxon>
        <taxon>Sphingobacteriia</taxon>
        <taxon>Sphingobacteriales</taxon>
        <taxon>Sphingobacteriaceae</taxon>
        <taxon>Sphingobacterium</taxon>
    </lineage>
</organism>
<feature type="transmembrane region" description="Helical" evidence="6">
    <location>
        <begin position="120"/>
        <end position="145"/>
    </location>
</feature>
<evidence type="ECO:0000313" key="9">
    <source>
        <dbReference type="Proteomes" id="UP000618319"/>
    </source>
</evidence>
<evidence type="ECO:0000259" key="7">
    <source>
        <dbReference type="Pfam" id="PF04932"/>
    </source>
</evidence>
<feature type="transmembrane region" description="Helical" evidence="6">
    <location>
        <begin position="441"/>
        <end position="462"/>
    </location>
</feature>
<feature type="transmembrane region" description="Helical" evidence="6">
    <location>
        <begin position="202"/>
        <end position="218"/>
    </location>
</feature>
<dbReference type="PANTHER" id="PTHR37422">
    <property type="entry name" value="TEICHURONIC ACID BIOSYNTHESIS PROTEIN TUAE"/>
    <property type="match status" value="1"/>
</dbReference>
<feature type="transmembrane region" description="Helical" evidence="6">
    <location>
        <begin position="40"/>
        <end position="60"/>
    </location>
</feature>
<dbReference type="Gene3D" id="1.25.40.10">
    <property type="entry name" value="Tetratricopeptide repeat domain"/>
    <property type="match status" value="1"/>
</dbReference>
<feature type="transmembrane region" description="Helical" evidence="6">
    <location>
        <begin position="72"/>
        <end position="90"/>
    </location>
</feature>
<keyword evidence="9" id="KW-1185">Reference proteome</keyword>
<evidence type="ECO:0000256" key="4">
    <source>
        <dbReference type="ARBA" id="ARBA00023136"/>
    </source>
</evidence>
<dbReference type="InterPro" id="IPR007016">
    <property type="entry name" value="O-antigen_ligase-rel_domated"/>
</dbReference>
<feature type="domain" description="O-antigen ligase-related" evidence="7">
    <location>
        <begin position="208"/>
        <end position="363"/>
    </location>
</feature>
<feature type="transmembrane region" description="Helical" evidence="6">
    <location>
        <begin position="262"/>
        <end position="281"/>
    </location>
</feature>
<evidence type="ECO:0000256" key="3">
    <source>
        <dbReference type="ARBA" id="ARBA00022989"/>
    </source>
</evidence>
<accession>A0ABR9TAF7</accession>
<feature type="transmembrane region" description="Helical" evidence="6">
    <location>
        <begin position="165"/>
        <end position="181"/>
    </location>
</feature>
<evidence type="ECO:0000256" key="5">
    <source>
        <dbReference type="SAM" id="MobiDB-lite"/>
    </source>
</evidence>
<feature type="transmembrane region" description="Helical" evidence="6">
    <location>
        <begin position="379"/>
        <end position="397"/>
    </location>
</feature>
<dbReference type="InterPro" id="IPR011990">
    <property type="entry name" value="TPR-like_helical_dom_sf"/>
</dbReference>
<feature type="region of interest" description="Disordered" evidence="5">
    <location>
        <begin position="614"/>
        <end position="640"/>
    </location>
</feature>
<evidence type="ECO:0000256" key="2">
    <source>
        <dbReference type="ARBA" id="ARBA00022692"/>
    </source>
</evidence>
<keyword evidence="3 6" id="KW-1133">Transmembrane helix</keyword>
<comment type="caution">
    <text evidence="8">The sequence shown here is derived from an EMBL/GenBank/DDBJ whole genome shotgun (WGS) entry which is preliminary data.</text>
</comment>
<keyword evidence="2 6" id="KW-0812">Transmembrane</keyword>
<feature type="transmembrane region" description="Helical" evidence="6">
    <location>
        <begin position="224"/>
        <end position="241"/>
    </location>
</feature>
<proteinExistence type="predicted"/>
<dbReference type="InterPro" id="IPR051533">
    <property type="entry name" value="WaaL-like"/>
</dbReference>
<protein>
    <recommendedName>
        <fullName evidence="7">O-antigen ligase-related domain-containing protein</fullName>
    </recommendedName>
</protein>
<dbReference type="RefSeq" id="WP_196940252.1">
    <property type="nucleotide sequence ID" value="NZ_MU158690.1"/>
</dbReference>
<dbReference type="Proteomes" id="UP000618319">
    <property type="component" value="Unassembled WGS sequence"/>
</dbReference>
<dbReference type="EMBL" id="PSKQ01000023">
    <property type="protein sequence ID" value="MBE8722340.1"/>
    <property type="molecule type" value="Genomic_DNA"/>
</dbReference>
<feature type="transmembrane region" description="Helical" evidence="6">
    <location>
        <begin position="9"/>
        <end position="28"/>
    </location>
</feature>
<gene>
    <name evidence="8" type="ORF">C4F40_16565</name>
</gene>
<evidence type="ECO:0000313" key="8">
    <source>
        <dbReference type="EMBL" id="MBE8722340.1"/>
    </source>
</evidence>
<name>A0ABR9TAF7_9SPHI</name>
<evidence type="ECO:0000256" key="6">
    <source>
        <dbReference type="SAM" id="Phobius"/>
    </source>
</evidence>
<dbReference type="Pfam" id="PF04932">
    <property type="entry name" value="Wzy_C"/>
    <property type="match status" value="1"/>
</dbReference>
<feature type="transmembrane region" description="Helical" evidence="6">
    <location>
        <begin position="96"/>
        <end position="113"/>
    </location>
</feature>
<dbReference type="PANTHER" id="PTHR37422:SF13">
    <property type="entry name" value="LIPOPOLYSACCHARIDE BIOSYNTHESIS PROTEIN PA4999-RELATED"/>
    <property type="match status" value="1"/>
</dbReference>
<feature type="transmembrane region" description="Helical" evidence="6">
    <location>
        <begin position="403"/>
        <end position="421"/>
    </location>
</feature>